<feature type="domain" description="HTH cro/C1-type" evidence="1">
    <location>
        <begin position="8"/>
        <end position="62"/>
    </location>
</feature>
<evidence type="ECO:0000259" key="1">
    <source>
        <dbReference type="PROSITE" id="PS50943"/>
    </source>
</evidence>
<dbReference type="CDD" id="cd00093">
    <property type="entry name" value="HTH_XRE"/>
    <property type="match status" value="1"/>
</dbReference>
<evidence type="ECO:0000313" key="3">
    <source>
        <dbReference type="Proteomes" id="UP000752012"/>
    </source>
</evidence>
<accession>A0A969PRM9</accession>
<dbReference type="AlphaFoldDB" id="A0A969PRM9"/>
<dbReference type="InterPro" id="IPR001387">
    <property type="entry name" value="Cro/C1-type_HTH"/>
</dbReference>
<comment type="caution">
    <text evidence="2">The sequence shown here is derived from an EMBL/GenBank/DDBJ whole genome shotgun (WGS) entry which is preliminary data.</text>
</comment>
<name>A0A969PRM9_9BACI</name>
<dbReference type="SUPFAM" id="SSF47413">
    <property type="entry name" value="lambda repressor-like DNA-binding domains"/>
    <property type="match status" value="1"/>
</dbReference>
<dbReference type="Pfam" id="PF01381">
    <property type="entry name" value="HTH_3"/>
    <property type="match status" value="1"/>
</dbReference>
<reference evidence="2 3" key="1">
    <citation type="submission" date="2020-03" db="EMBL/GenBank/DDBJ databases">
        <title>Assessment of the enzymatic potential of alkaline-tolerant lipase obtained from Bacillus luteus H11 (technogenic soil) for the bioremediation of saline soils contaminated with petroleum substances.</title>
        <authorList>
            <person name="Kalwasinska A."/>
        </authorList>
    </citation>
    <scope>NUCLEOTIDE SEQUENCE [LARGE SCALE GENOMIC DNA]</scope>
    <source>
        <strain evidence="2 3">H11</strain>
    </source>
</reference>
<dbReference type="GO" id="GO:0003677">
    <property type="term" value="F:DNA binding"/>
    <property type="evidence" value="ECO:0007669"/>
    <property type="project" value="InterPro"/>
</dbReference>
<dbReference type="Proteomes" id="UP000752012">
    <property type="component" value="Unassembled WGS sequence"/>
</dbReference>
<keyword evidence="3" id="KW-1185">Reference proteome</keyword>
<protein>
    <submittedName>
        <fullName evidence="2">Helix-turn-helix transcriptional regulator</fullName>
    </submittedName>
</protein>
<proteinExistence type="predicted"/>
<dbReference type="SMART" id="SM00530">
    <property type="entry name" value="HTH_XRE"/>
    <property type="match status" value="1"/>
</dbReference>
<dbReference type="PROSITE" id="PS50943">
    <property type="entry name" value="HTH_CROC1"/>
    <property type="match status" value="1"/>
</dbReference>
<dbReference type="InterPro" id="IPR010982">
    <property type="entry name" value="Lambda_DNA-bd_dom_sf"/>
</dbReference>
<organism evidence="2 3">
    <name type="scientific">Alkalicoccus luteus</name>
    <dbReference type="NCBI Taxonomy" id="1237094"/>
    <lineage>
        <taxon>Bacteria</taxon>
        <taxon>Bacillati</taxon>
        <taxon>Bacillota</taxon>
        <taxon>Bacilli</taxon>
        <taxon>Bacillales</taxon>
        <taxon>Bacillaceae</taxon>
        <taxon>Alkalicoccus</taxon>
    </lineage>
</organism>
<sequence>MDNRQWKLIRLRKERGVTQQQIAKILGIDVRIYIPREHGETPFKADEMFELSRFFDLPIEDIFSPRNSTKNGEKEKGETV</sequence>
<dbReference type="Gene3D" id="1.10.260.40">
    <property type="entry name" value="lambda repressor-like DNA-binding domains"/>
    <property type="match status" value="1"/>
</dbReference>
<evidence type="ECO:0000313" key="2">
    <source>
        <dbReference type="EMBL" id="NJP37156.1"/>
    </source>
</evidence>
<gene>
    <name evidence="2" type="ORF">HCN83_06085</name>
</gene>
<dbReference type="RefSeq" id="WP_168005493.1">
    <property type="nucleotide sequence ID" value="NZ_JAATHJ010000006.1"/>
</dbReference>
<dbReference type="EMBL" id="JAATHJ010000006">
    <property type="protein sequence ID" value="NJP37156.1"/>
    <property type="molecule type" value="Genomic_DNA"/>
</dbReference>